<dbReference type="EMBL" id="CADIKG010000012">
    <property type="protein sequence ID" value="CAB3762400.1"/>
    <property type="molecule type" value="Genomic_DNA"/>
</dbReference>
<evidence type="ECO:0000313" key="1">
    <source>
        <dbReference type="EMBL" id="CAB3762400.1"/>
    </source>
</evidence>
<dbReference type="AlphaFoldDB" id="A0A6J5E7C6"/>
<sequence>MRRKGVAAGSGRHRAAGWCPIFVRRCTIGVNAKLPWCLSLFKIHPSSDAPRNEFAGGERGDNRGTKCPDPKALLDGIQQRFFICVHGFPSMVHRPARLPYSALTFAPHFFRASPRPPVFPFPAIRSQTMRNRAPAVRANPVGVRKTRPLHSAFADRTVGKIGRQFSYKQNAEEGVRLDEQRRTMDRGRRGGGCRSFVVGWAGCRRGLPKPFCGL</sequence>
<organism evidence="1 2">
    <name type="scientific">Burkholderia puraquae</name>
    <dbReference type="NCBI Taxonomy" id="1904757"/>
    <lineage>
        <taxon>Bacteria</taxon>
        <taxon>Pseudomonadati</taxon>
        <taxon>Pseudomonadota</taxon>
        <taxon>Betaproteobacteria</taxon>
        <taxon>Burkholderiales</taxon>
        <taxon>Burkholderiaceae</taxon>
        <taxon>Burkholderia</taxon>
        <taxon>Burkholderia cepacia complex</taxon>
    </lineage>
</organism>
<gene>
    <name evidence="1" type="ORF">LMG29660_04459</name>
</gene>
<protein>
    <submittedName>
        <fullName evidence="1">Uncharacterized protein</fullName>
    </submittedName>
</protein>
<name>A0A6J5E7C6_9BURK</name>
<evidence type="ECO:0000313" key="2">
    <source>
        <dbReference type="Proteomes" id="UP000494135"/>
    </source>
</evidence>
<dbReference type="Proteomes" id="UP000494135">
    <property type="component" value="Unassembled WGS sequence"/>
</dbReference>
<proteinExistence type="predicted"/>
<accession>A0A6J5E7C6</accession>
<reference evidence="1 2" key="1">
    <citation type="submission" date="2020-04" db="EMBL/GenBank/DDBJ databases">
        <authorList>
            <person name="De Canck E."/>
        </authorList>
    </citation>
    <scope>NUCLEOTIDE SEQUENCE [LARGE SCALE GENOMIC DNA]</scope>
    <source>
        <strain evidence="1 2">LMG 29660</strain>
    </source>
</reference>